<evidence type="ECO:0008006" key="4">
    <source>
        <dbReference type="Google" id="ProtNLM"/>
    </source>
</evidence>
<organism evidence="2 3">
    <name type="scientific">Treponema peruense</name>
    <dbReference type="NCBI Taxonomy" id="2787628"/>
    <lineage>
        <taxon>Bacteria</taxon>
        <taxon>Pseudomonadati</taxon>
        <taxon>Spirochaetota</taxon>
        <taxon>Spirochaetia</taxon>
        <taxon>Spirochaetales</taxon>
        <taxon>Treponemataceae</taxon>
        <taxon>Treponema</taxon>
    </lineage>
</organism>
<dbReference type="SUPFAM" id="SSF69322">
    <property type="entry name" value="Tricorn protease domain 2"/>
    <property type="match status" value="1"/>
</dbReference>
<keyword evidence="1" id="KW-0732">Signal</keyword>
<proteinExistence type="predicted"/>
<dbReference type="RefSeq" id="WP_198441825.1">
    <property type="nucleotide sequence ID" value="NZ_CBCSHE010000003.1"/>
</dbReference>
<dbReference type="Proteomes" id="UP000595224">
    <property type="component" value="Chromosome"/>
</dbReference>
<dbReference type="InterPro" id="IPR015943">
    <property type="entry name" value="WD40/YVTN_repeat-like_dom_sf"/>
</dbReference>
<dbReference type="AlphaFoldDB" id="A0A7T3V3W0"/>
<evidence type="ECO:0000256" key="1">
    <source>
        <dbReference type="SAM" id="SignalP"/>
    </source>
</evidence>
<reference evidence="2 3" key="1">
    <citation type="submission" date="2020-11" db="EMBL/GenBank/DDBJ databases">
        <title>Treponema Peruensis nv. sp., first commensal Treponema isolated from human feces.</title>
        <authorList>
            <person name="Belkhou C."/>
            <person name="Raes J."/>
        </authorList>
    </citation>
    <scope>NUCLEOTIDE SEQUENCE [LARGE SCALE GENOMIC DNA]</scope>
    <source>
        <strain evidence="2 3">RCC2812</strain>
    </source>
</reference>
<sequence length="657" mass="73129">MKKILSALVLFCAFFANIVAQPYTSTQSHEGKVNMLFPFESETSQDKSFYSIGNDGFIIKWADDGMGEHYQITDMQLQMVVRNPATGDIAVYDTDGISVHRVSVLNSKTFARRYTKRFTDSVTSISFSEKGTYLIVGTASVNGTYIINARTGSISKRANDITGVVTMAKTGPSEKTAVMYSPTGSLIYYDLTRMRFIRKFSTESKLQQPVLFGSGKLQNRFFAGVRDNAIYIIDATNGKTIAQYSAKDPIIFSSPMDGEDDQGLYFTTNNGRNYSLMMVNAQTLVGQIGAGSSQIFNPPAALLVKYFTGLKSRDTFTCGTKNSGSVILGTQSGNIYTMTDIPESETYSLFPITEKMYEKIYDLDTDGTDFYILTRDSIFRTSYSKTIERLSRNSGYTNLIKYNDYAILWSKNTKKTVQLANLSDSTAPSETLLTPQNEIRTLRVFGNKIVYILGTSSVGIFDIDSRTNAEVYSGTSIQDAALIDDNTLYVAKTSTGSNDSPLISVNIQTKETVPLKFTGNVAFSLSYDYERPNSPVYGIAIKTLNGRPSTEVFSYSPSSKLYKAMLRLSDEDTSAFTSLYAPYLYTNIGRNQVYVCNINTRQNMTLRRSASMPVKAECTSQRVAVLNHNGSISWYAPNSQTILKDWYLTVDGDWFEF</sequence>
<evidence type="ECO:0000313" key="2">
    <source>
        <dbReference type="EMBL" id="QPZ99907.1"/>
    </source>
</evidence>
<feature type="signal peptide" evidence="1">
    <location>
        <begin position="1"/>
        <end position="20"/>
    </location>
</feature>
<dbReference type="InterPro" id="IPR011047">
    <property type="entry name" value="Quinoprotein_ADH-like_sf"/>
</dbReference>
<keyword evidence="3" id="KW-1185">Reference proteome</keyword>
<dbReference type="Gene3D" id="2.130.10.10">
    <property type="entry name" value="YVTN repeat-like/Quinoprotein amine dehydrogenase"/>
    <property type="match status" value="1"/>
</dbReference>
<accession>A0A7T3V3W0</accession>
<dbReference type="KEGG" id="tper:IWA51_06345"/>
<dbReference type="EMBL" id="CP064936">
    <property type="protein sequence ID" value="QPZ99907.1"/>
    <property type="molecule type" value="Genomic_DNA"/>
</dbReference>
<feature type="chain" id="PRO_5033057824" description="WD40 repeat domain-containing protein" evidence="1">
    <location>
        <begin position="21"/>
        <end position="657"/>
    </location>
</feature>
<dbReference type="SUPFAM" id="SSF50998">
    <property type="entry name" value="Quinoprotein alcohol dehydrogenase-like"/>
    <property type="match status" value="1"/>
</dbReference>
<gene>
    <name evidence="2" type="ORF">IWA51_06345</name>
</gene>
<protein>
    <recommendedName>
        <fullName evidence="4">WD40 repeat domain-containing protein</fullName>
    </recommendedName>
</protein>
<evidence type="ECO:0000313" key="3">
    <source>
        <dbReference type="Proteomes" id="UP000595224"/>
    </source>
</evidence>
<name>A0A7T3V3W0_9SPIR</name>